<evidence type="ECO:0000313" key="3">
    <source>
        <dbReference type="Proteomes" id="UP000030466"/>
    </source>
</evidence>
<dbReference type="RefSeq" id="WP_035928859.1">
    <property type="nucleotide sequence ID" value="NZ_JSUH01000013.1"/>
</dbReference>
<evidence type="ECO:0000256" key="1">
    <source>
        <dbReference type="SAM" id="MobiDB-lite"/>
    </source>
</evidence>
<gene>
    <name evidence="2" type="ORF">GY22_13800</name>
</gene>
<dbReference type="EMBL" id="JSUH01000013">
    <property type="protein sequence ID" value="KHD96703.1"/>
    <property type="molecule type" value="Genomic_DNA"/>
</dbReference>
<sequence length="111" mass="12047">MHVSAATTGTPTNGPDDTPYGADPAQPAGGTSTIEREETRELQEPGDHERFAHYVRKEKIMESALSGEPVIALCGKVWVPGRDPQRFPVCPTCKEIYDGLRPPNDQGDDQG</sequence>
<dbReference type="InterPro" id="IPR021400">
    <property type="entry name" value="DUF3039"/>
</dbReference>
<feature type="compositionally biased region" description="Basic and acidic residues" evidence="1">
    <location>
        <begin position="34"/>
        <end position="49"/>
    </location>
</feature>
<feature type="region of interest" description="Disordered" evidence="1">
    <location>
        <begin position="1"/>
        <end position="49"/>
    </location>
</feature>
<evidence type="ECO:0000313" key="2">
    <source>
        <dbReference type="EMBL" id="KHD96703.1"/>
    </source>
</evidence>
<comment type="caution">
    <text evidence="2">The sequence shown here is derived from an EMBL/GenBank/DDBJ whole genome shotgun (WGS) entry which is preliminary data.</text>
</comment>
<dbReference type="OrthoDB" id="8481541at2"/>
<organism evidence="2 3">
    <name type="scientific">Kocuria rosea subsp. polaris</name>
    <dbReference type="NCBI Taxonomy" id="136273"/>
    <lineage>
        <taxon>Bacteria</taxon>
        <taxon>Bacillati</taxon>
        <taxon>Actinomycetota</taxon>
        <taxon>Actinomycetes</taxon>
        <taxon>Micrococcales</taxon>
        <taxon>Micrococcaceae</taxon>
        <taxon>Kocuria</taxon>
    </lineage>
</organism>
<feature type="compositionally biased region" description="Low complexity" evidence="1">
    <location>
        <begin position="7"/>
        <end position="19"/>
    </location>
</feature>
<protein>
    <recommendedName>
        <fullName evidence="4">DUF3039 domain-containing protein</fullName>
    </recommendedName>
</protein>
<dbReference type="Pfam" id="PF11238">
    <property type="entry name" value="DUF3039"/>
    <property type="match status" value="1"/>
</dbReference>
<reference evidence="2 3" key="1">
    <citation type="journal article" date="2003" name="Int. J. Syst. Evol. Microbiol.">
        <title>Kocuria polaris sp. nov., an orange-pigmented psychrophilic bacterium isolated from an Antarctic cyanobacterial mat sample.</title>
        <authorList>
            <person name="Reddy G.S."/>
            <person name="Prakash J.S."/>
            <person name="Prabahar V."/>
            <person name="Matsumoto G.I."/>
            <person name="Stackebrandt E."/>
            <person name="Shivaji S."/>
        </authorList>
    </citation>
    <scope>NUCLEOTIDE SEQUENCE [LARGE SCALE GENOMIC DNA]</scope>
    <source>
        <strain evidence="2 3">CMS 76or</strain>
    </source>
</reference>
<dbReference type="Proteomes" id="UP000030466">
    <property type="component" value="Unassembled WGS sequence"/>
</dbReference>
<evidence type="ECO:0008006" key="4">
    <source>
        <dbReference type="Google" id="ProtNLM"/>
    </source>
</evidence>
<name>A0A0A6VQR2_KOCRO</name>
<accession>A0A0A6VQR2</accession>
<dbReference type="AlphaFoldDB" id="A0A0A6VQR2"/>
<keyword evidence="3" id="KW-1185">Reference proteome</keyword>
<proteinExistence type="predicted"/>